<gene>
    <name evidence="1" type="ORF">ACFPMG_18895</name>
</gene>
<protein>
    <submittedName>
        <fullName evidence="1">Uncharacterized protein</fullName>
    </submittedName>
</protein>
<name>A0ABW0GBZ5_9PROT</name>
<organism evidence="1 2">
    <name type="scientific">Azospirillum himalayense</name>
    <dbReference type="NCBI Taxonomy" id="654847"/>
    <lineage>
        <taxon>Bacteria</taxon>
        <taxon>Pseudomonadati</taxon>
        <taxon>Pseudomonadota</taxon>
        <taxon>Alphaproteobacteria</taxon>
        <taxon>Rhodospirillales</taxon>
        <taxon>Azospirillaceae</taxon>
        <taxon>Azospirillum</taxon>
    </lineage>
</organism>
<dbReference type="RefSeq" id="WP_376996619.1">
    <property type="nucleotide sequence ID" value="NZ_JBHSLC010000038.1"/>
</dbReference>
<accession>A0ABW0GBZ5</accession>
<proteinExistence type="predicted"/>
<keyword evidence="2" id="KW-1185">Reference proteome</keyword>
<evidence type="ECO:0000313" key="1">
    <source>
        <dbReference type="EMBL" id="MFC5357083.1"/>
    </source>
</evidence>
<dbReference type="EMBL" id="JBHSLC010000038">
    <property type="protein sequence ID" value="MFC5357083.1"/>
    <property type="molecule type" value="Genomic_DNA"/>
</dbReference>
<evidence type="ECO:0000313" key="2">
    <source>
        <dbReference type="Proteomes" id="UP001596166"/>
    </source>
</evidence>
<sequence length="120" mass="12672">MTDANIDVGVATAEELAQLAAHIEPGPLKDTISGWCIVAVRVAIGTVRTVETVLFGDTPEGRRWLTSAVIAVDLDRGLVRIRNSLYAVTGPSVEPSAEAKERITTIMMAEAVRALKTGGA</sequence>
<reference evidence="2" key="1">
    <citation type="journal article" date="2019" name="Int. J. Syst. Evol. Microbiol.">
        <title>The Global Catalogue of Microorganisms (GCM) 10K type strain sequencing project: providing services to taxonomists for standard genome sequencing and annotation.</title>
        <authorList>
            <consortium name="The Broad Institute Genomics Platform"/>
            <consortium name="The Broad Institute Genome Sequencing Center for Infectious Disease"/>
            <person name="Wu L."/>
            <person name="Ma J."/>
        </authorList>
    </citation>
    <scope>NUCLEOTIDE SEQUENCE [LARGE SCALE GENOMIC DNA]</scope>
    <source>
        <strain evidence="2">CCUG 58760</strain>
    </source>
</reference>
<dbReference type="Proteomes" id="UP001596166">
    <property type="component" value="Unassembled WGS sequence"/>
</dbReference>
<comment type="caution">
    <text evidence="1">The sequence shown here is derived from an EMBL/GenBank/DDBJ whole genome shotgun (WGS) entry which is preliminary data.</text>
</comment>